<dbReference type="Pfam" id="PF25021">
    <property type="entry name" value="TEN_NHL"/>
    <property type="match status" value="1"/>
</dbReference>
<dbReference type="FunFam" id="2.10.25.10:FF:000013">
    <property type="entry name" value="Teneurin transmembrane protein 4"/>
    <property type="match status" value="1"/>
</dbReference>
<feature type="region of interest" description="Disordered" evidence="5">
    <location>
        <begin position="154"/>
        <end position="175"/>
    </location>
</feature>
<feature type="compositionally biased region" description="Polar residues" evidence="5">
    <location>
        <begin position="155"/>
        <end position="167"/>
    </location>
</feature>
<dbReference type="InterPro" id="IPR051216">
    <property type="entry name" value="Teneurin"/>
</dbReference>
<organism evidence="8 9">
    <name type="scientific">Pinctada imbricata</name>
    <name type="common">Atlantic pearl-oyster</name>
    <name type="synonym">Pinctada martensii</name>
    <dbReference type="NCBI Taxonomy" id="66713"/>
    <lineage>
        <taxon>Eukaryota</taxon>
        <taxon>Metazoa</taxon>
        <taxon>Spiralia</taxon>
        <taxon>Lophotrochozoa</taxon>
        <taxon>Mollusca</taxon>
        <taxon>Bivalvia</taxon>
        <taxon>Autobranchia</taxon>
        <taxon>Pteriomorphia</taxon>
        <taxon>Pterioida</taxon>
        <taxon>Pterioidea</taxon>
        <taxon>Pteriidae</taxon>
        <taxon>Pinctada</taxon>
    </lineage>
</organism>
<evidence type="ECO:0000256" key="3">
    <source>
        <dbReference type="ARBA" id="ARBA00023157"/>
    </source>
</evidence>
<evidence type="ECO:0000256" key="1">
    <source>
        <dbReference type="ARBA" id="ARBA00022536"/>
    </source>
</evidence>
<dbReference type="PANTHER" id="PTHR11219">
    <property type="entry name" value="TENEURIN AND N-ACETYLGLUCOSAMINE-1-PHOSPHODIESTER ALPHA-N-ACETYLGLUCOSAMINIDASE"/>
    <property type="match status" value="1"/>
</dbReference>
<dbReference type="PROSITE" id="PS00022">
    <property type="entry name" value="EGF_1"/>
    <property type="match status" value="3"/>
</dbReference>
<protein>
    <recommendedName>
        <fullName evidence="7">EGF-like domain-containing protein</fullName>
    </recommendedName>
</protein>
<dbReference type="PROSITE" id="PS01186">
    <property type="entry name" value="EGF_2"/>
    <property type="match status" value="3"/>
</dbReference>
<keyword evidence="6" id="KW-0472">Membrane</keyword>
<comment type="caution">
    <text evidence="4">Lacks conserved residue(s) required for the propagation of feature annotation.</text>
</comment>
<evidence type="ECO:0000259" key="7">
    <source>
        <dbReference type="PROSITE" id="PS50026"/>
    </source>
</evidence>
<keyword evidence="6" id="KW-0812">Transmembrane</keyword>
<feature type="disulfide bond" evidence="4">
    <location>
        <begin position="716"/>
        <end position="726"/>
    </location>
</feature>
<proteinExistence type="predicted"/>
<dbReference type="Pfam" id="PF24329">
    <property type="entry name" value="FN-plug_TEN1-4"/>
    <property type="match status" value="1"/>
</dbReference>
<keyword evidence="3 4" id="KW-1015">Disulfide bond</keyword>
<dbReference type="Pfam" id="PF25020">
    <property type="entry name" value="TTR_TEN1-4"/>
    <property type="match status" value="1"/>
</dbReference>
<dbReference type="Gene3D" id="2.60.120.260">
    <property type="entry name" value="Galactose-binding domain-like"/>
    <property type="match status" value="1"/>
</dbReference>
<feature type="transmembrane region" description="Helical" evidence="6">
    <location>
        <begin position="390"/>
        <end position="414"/>
    </location>
</feature>
<keyword evidence="9" id="KW-1185">Reference proteome</keyword>
<dbReference type="PROSITE" id="PS50026">
    <property type="entry name" value="EGF_3"/>
    <property type="match status" value="2"/>
</dbReference>
<accession>A0AA88YEI8</accession>
<feature type="region of interest" description="Disordered" evidence="5">
    <location>
        <begin position="1"/>
        <end position="48"/>
    </location>
</feature>
<dbReference type="GO" id="GO:0008045">
    <property type="term" value="P:motor neuron axon guidance"/>
    <property type="evidence" value="ECO:0007669"/>
    <property type="project" value="TreeGrafter"/>
</dbReference>
<feature type="domain" description="EGF-like" evidence="7">
    <location>
        <begin position="608"/>
        <end position="640"/>
    </location>
</feature>
<dbReference type="Proteomes" id="UP001186944">
    <property type="component" value="Unassembled WGS sequence"/>
</dbReference>
<evidence type="ECO:0000256" key="2">
    <source>
        <dbReference type="ARBA" id="ARBA00022737"/>
    </source>
</evidence>
<comment type="caution">
    <text evidence="8">The sequence shown here is derived from an EMBL/GenBank/DDBJ whole genome shotgun (WGS) entry which is preliminary data.</text>
</comment>
<sequence length="1363" mass="152190">MQTAQMAGNFNYQPRTRNRPPSKRGQLKEAHHRKSRSSSDDEEFHSDDNLRPYEEVKVAYHDKKLDGLGIATPESVELSALGVSHPERRLNIQKNSNFYKYMETSDGEGDSEHNVSTNTGSLNVHNQGSQCSISSNELDNQTFKQISDVPRLTDSGLSSRLTNSPAENHNHHRPFTSHYPQACVPTSLPPCFAPPPPPIEDIPHRTTAPPCRQRSFGPSNRGNYSDAETCLCRSPYADASTALLHSCPPHRGHYSDGEQYPQLRHCPYSGEESDFEPHYLEQTASGNVYIPDHSRCPQTVPRSGSVPLSRSNEMVNSPLIRPQTSHTVPNHFVNGDHVNQDRRFFHSTFPCQQVVAMSPNQHVNHDCGYYTKFSCTSHQMKKKLAQRCSWKLTSFILVIVCVALLACALVFAVLKFTHPFTVFHVGQVKQSRIPPKTIWQTKFIQNQNKFVKFNFSLSRSAIISVYGRRYFPPTIAQFDFSEVFNANHIASRQPANARVKRSYVQEKDTALIHYMEEGEWFLSVYNDRDTAEYMSFKTDLLDSLGTDCPNDCNGRGDCLHGKCSCFPGFKGWDCSEYECPELCSRHGKFENGVCQCHKGWKGRECEIPEHECAVTDCNGNGQCINGKCKCRAGFRGPHCGLVTCIDPNCSGHGVCHLGKCVCYKGYTGLNCNTIDKINVTQICARDCSGHGTFDLEKGECQCNYLFTGPDCEQDGCPNDCSGHGDCRGNGNEGWKCNCHTGWKGRACDQTVEQQCEDGKDDDRDGLTDCADPDCCLDGLTDCADPDCCLMASCRDHILCRESPDPDQILIRRQPPSSSASFYEKMKFLIQNNGVQKDTSMNAFNESQASVIRGRVVTKDKSLLVGVVVRVSSQPLYGYTLSRRDGMYDILVNGGGSVTLEFTRTPFQSTTISVLVPWNQIINIEDLVMLLDRDQLMEPDPSLCGVHHDHYLLRPVVLSTWQHTQLGACPDKSTIIPESQVLQESIKIPGTDVHLVYHSSETEGYKSVILIQLTPSIIPTNLALVYIKVSVQGVQFEKTFEADPGLKYTYAWDRKNAYKQKVYGIVPATVHVGYQYTGCDYIFWEVRTTTMTGFDLSSSEIGGWNLDIHHTYNFQRGILHKGDGSNIYMSERPKELITVLGTGDQRSLDCGTCNGLALNNRVHSPVALASGRDGSLYIWDLNFIRRLSPSREDIASILQISTSHKPYMTVSPVDGRLYLSDMINHRVIRVGTMGPVRNLSMNYEVVAGDGEECTPGSLDECGDGGLAINARLVHPKGIAISKEGIVYIADNLNIRRIDNKGKIMTLIGSQGQLRAWEPMSCEDSQPASKARLQWPTDLAVDPVDNTLHILDKNVILKLTKTTFW</sequence>
<dbReference type="InterPro" id="IPR056820">
    <property type="entry name" value="TEN_TTR-like"/>
</dbReference>
<keyword evidence="2" id="KW-0677">Repeat</keyword>
<dbReference type="Gene3D" id="2.10.25.10">
    <property type="entry name" value="Laminin"/>
    <property type="match status" value="4"/>
</dbReference>
<feature type="domain" description="EGF-like" evidence="7">
    <location>
        <begin position="712"/>
        <end position="748"/>
    </location>
</feature>
<feature type="compositionally biased region" description="Polar residues" evidence="5">
    <location>
        <begin position="114"/>
        <end position="134"/>
    </location>
</feature>
<evidence type="ECO:0000313" key="9">
    <source>
        <dbReference type="Proteomes" id="UP001186944"/>
    </source>
</evidence>
<evidence type="ECO:0000256" key="5">
    <source>
        <dbReference type="SAM" id="MobiDB-lite"/>
    </source>
</evidence>
<dbReference type="EMBL" id="VSWD01000006">
    <property type="protein sequence ID" value="KAK3100005.1"/>
    <property type="molecule type" value="Genomic_DNA"/>
</dbReference>
<evidence type="ECO:0000313" key="8">
    <source>
        <dbReference type="EMBL" id="KAK3100005.1"/>
    </source>
</evidence>
<feature type="disulfide bond" evidence="4">
    <location>
        <begin position="738"/>
        <end position="747"/>
    </location>
</feature>
<keyword evidence="6" id="KW-1133">Transmembrane helix</keyword>
<dbReference type="SUPFAM" id="SSF49464">
    <property type="entry name" value="Carboxypeptidase regulatory domain-like"/>
    <property type="match status" value="1"/>
</dbReference>
<name>A0AA88YEI8_PINIB</name>
<dbReference type="SUPFAM" id="SSF101898">
    <property type="entry name" value="NHL repeat"/>
    <property type="match status" value="1"/>
</dbReference>
<dbReference type="InterPro" id="IPR056822">
    <property type="entry name" value="TEN_NHL"/>
</dbReference>
<evidence type="ECO:0000256" key="6">
    <source>
        <dbReference type="SAM" id="Phobius"/>
    </source>
</evidence>
<dbReference type="PANTHER" id="PTHR11219:SF69">
    <property type="entry name" value="TENEURIN-A"/>
    <property type="match status" value="1"/>
</dbReference>
<dbReference type="Pfam" id="PF25024">
    <property type="entry name" value="EGF_TEN"/>
    <property type="match status" value="1"/>
</dbReference>
<keyword evidence="1 4" id="KW-0245">EGF-like domain</keyword>
<feature type="disulfide bond" evidence="4">
    <location>
        <begin position="630"/>
        <end position="639"/>
    </location>
</feature>
<feature type="compositionally biased region" description="Polar residues" evidence="5">
    <location>
        <begin position="1"/>
        <end position="15"/>
    </location>
</feature>
<dbReference type="InterPro" id="IPR057629">
    <property type="entry name" value="Teneurin1-4_GBD"/>
</dbReference>
<gene>
    <name evidence="8" type="ORF">FSP39_013415</name>
</gene>
<reference evidence="8" key="1">
    <citation type="submission" date="2019-08" db="EMBL/GenBank/DDBJ databases">
        <title>The improved chromosome-level genome for the pearl oyster Pinctada fucata martensii using PacBio sequencing and Hi-C.</title>
        <authorList>
            <person name="Zheng Z."/>
        </authorList>
    </citation>
    <scope>NUCLEOTIDE SEQUENCE</scope>
    <source>
        <strain evidence="8">ZZ-2019</strain>
        <tissue evidence="8">Adductor muscle</tissue>
    </source>
</reference>
<dbReference type="InterPro" id="IPR000742">
    <property type="entry name" value="EGF"/>
</dbReference>
<dbReference type="SMART" id="SM00181">
    <property type="entry name" value="EGF"/>
    <property type="match status" value="6"/>
</dbReference>
<feature type="region of interest" description="Disordered" evidence="5">
    <location>
        <begin position="105"/>
        <end position="134"/>
    </location>
</feature>
<evidence type="ECO:0000256" key="4">
    <source>
        <dbReference type="PROSITE-ProRule" id="PRU00076"/>
    </source>
</evidence>
<dbReference type="Gene3D" id="2.120.10.30">
    <property type="entry name" value="TolB, C-terminal domain"/>
    <property type="match status" value="1"/>
</dbReference>
<dbReference type="Pfam" id="PF23093">
    <property type="entry name" value="GBD_Tenm3"/>
    <property type="match status" value="1"/>
</dbReference>
<dbReference type="InterPro" id="IPR008969">
    <property type="entry name" value="CarboxyPept-like_regulatory"/>
</dbReference>
<dbReference type="InterPro" id="IPR057627">
    <property type="entry name" value="FN-plug_TEN1-4"/>
</dbReference>
<dbReference type="InterPro" id="IPR011042">
    <property type="entry name" value="6-blade_b-propeller_TolB-like"/>
</dbReference>